<dbReference type="Pfam" id="PF07690">
    <property type="entry name" value="MFS_1"/>
    <property type="match status" value="1"/>
</dbReference>
<feature type="transmembrane region" description="Helical" evidence="6">
    <location>
        <begin position="176"/>
        <end position="198"/>
    </location>
</feature>
<dbReference type="Gene3D" id="1.20.1250.20">
    <property type="entry name" value="MFS general substrate transporter like domains"/>
    <property type="match status" value="2"/>
</dbReference>
<sequence>MSVQTSSVTARPGISAAPTVYRMLFAISLAHLLNDSIQAVIPALLPILEKNLALTYTQVGIILLVVNLTSSVLQPVVGYVSDRKSQPFMPPFALLISGVGMLALAFADQYYIVLLAVACVGIGSAVFHPEASRVAYHASGPRRGLGQSIFQVGGNAGQALAPLMTILIFKPLGQPGAMWFLVTATAASTVLLYVAFWYRGQQRTKKAVQEAAAYNFKQKRLLAIWLLVLIVSVRSWMNAGYQSFYQFFLMDVRSMEYANAQLCVFVFLLAGAIGTFLGGPLADRFGKRNLLVLSTLGSLPLTVLTPYVTGIWTYPLLFASGFIMLSSFSVAVVFAQELLPGRVGMVSGLIIGLAFGMGGMGALVLGYLADLQSISFVISLCSFMPLIGALGLLLPKDQEVNSWNQHVNA</sequence>
<dbReference type="PANTHER" id="PTHR43129">
    <property type="entry name" value="FOSMIDOMYCIN RESISTANCE PROTEIN"/>
    <property type="match status" value="1"/>
</dbReference>
<gene>
    <name evidence="8" type="ORF">NDK47_08425</name>
</gene>
<dbReference type="EMBL" id="CP098755">
    <property type="protein sequence ID" value="USG67285.1"/>
    <property type="molecule type" value="Genomic_DNA"/>
</dbReference>
<keyword evidence="9" id="KW-1185">Reference proteome</keyword>
<keyword evidence="5 6" id="KW-0472">Membrane</keyword>
<proteinExistence type="predicted"/>
<evidence type="ECO:0000313" key="8">
    <source>
        <dbReference type="EMBL" id="USG67285.1"/>
    </source>
</evidence>
<feature type="transmembrane region" description="Helical" evidence="6">
    <location>
        <begin position="87"/>
        <end position="104"/>
    </location>
</feature>
<feature type="transmembrane region" description="Helical" evidence="6">
    <location>
        <begin position="257"/>
        <end position="278"/>
    </location>
</feature>
<dbReference type="CDD" id="cd17478">
    <property type="entry name" value="MFS_FsR"/>
    <property type="match status" value="1"/>
</dbReference>
<feature type="transmembrane region" description="Helical" evidence="6">
    <location>
        <begin position="149"/>
        <end position="170"/>
    </location>
</feature>
<feature type="transmembrane region" description="Helical" evidence="6">
    <location>
        <begin position="290"/>
        <end position="308"/>
    </location>
</feature>
<dbReference type="RefSeq" id="WP_251874387.1">
    <property type="nucleotide sequence ID" value="NZ_CP098755.1"/>
</dbReference>
<dbReference type="InterPro" id="IPR011701">
    <property type="entry name" value="MFS"/>
</dbReference>
<comment type="subcellular location">
    <subcellularLocation>
        <location evidence="1">Cell membrane</location>
        <topology evidence="1">Multi-pass membrane protein</topology>
    </subcellularLocation>
</comment>
<keyword evidence="3 6" id="KW-0812">Transmembrane</keyword>
<dbReference type="InterPro" id="IPR020846">
    <property type="entry name" value="MFS_dom"/>
</dbReference>
<reference evidence="8" key="1">
    <citation type="submission" date="2022-06" db="EMBL/GenBank/DDBJ databases">
        <title>Genome sequencing of Brevibacillus sp. BB3-R1.</title>
        <authorList>
            <person name="Heo J."/>
            <person name="Lee D."/>
            <person name="Won M."/>
            <person name="Han B.-H."/>
            <person name="Hong S.-B."/>
            <person name="Kwon S.-W."/>
        </authorList>
    </citation>
    <scope>NUCLEOTIDE SEQUENCE</scope>
    <source>
        <strain evidence="8">BB3-R1</strain>
    </source>
</reference>
<keyword evidence="4 6" id="KW-1133">Transmembrane helix</keyword>
<dbReference type="InterPro" id="IPR036259">
    <property type="entry name" value="MFS_trans_sf"/>
</dbReference>
<feature type="transmembrane region" description="Helical" evidence="6">
    <location>
        <begin position="374"/>
        <end position="394"/>
    </location>
</feature>
<evidence type="ECO:0000256" key="4">
    <source>
        <dbReference type="ARBA" id="ARBA00022989"/>
    </source>
</evidence>
<dbReference type="SUPFAM" id="SSF103473">
    <property type="entry name" value="MFS general substrate transporter"/>
    <property type="match status" value="1"/>
</dbReference>
<protein>
    <submittedName>
        <fullName evidence="8">MFS transporter</fullName>
    </submittedName>
</protein>
<evidence type="ECO:0000256" key="1">
    <source>
        <dbReference type="ARBA" id="ARBA00004651"/>
    </source>
</evidence>
<feature type="transmembrane region" description="Helical" evidence="6">
    <location>
        <begin position="314"/>
        <end position="334"/>
    </location>
</feature>
<accession>A0ABY4WN87</accession>
<evidence type="ECO:0000256" key="3">
    <source>
        <dbReference type="ARBA" id="ARBA00022692"/>
    </source>
</evidence>
<evidence type="ECO:0000256" key="6">
    <source>
        <dbReference type="SAM" id="Phobius"/>
    </source>
</evidence>
<evidence type="ECO:0000256" key="2">
    <source>
        <dbReference type="ARBA" id="ARBA00022448"/>
    </source>
</evidence>
<feature type="domain" description="Major facilitator superfamily (MFS) profile" evidence="7">
    <location>
        <begin position="23"/>
        <end position="400"/>
    </location>
</feature>
<feature type="transmembrane region" description="Helical" evidence="6">
    <location>
        <begin position="61"/>
        <end position="80"/>
    </location>
</feature>
<feature type="transmembrane region" description="Helical" evidence="6">
    <location>
        <begin position="110"/>
        <end position="128"/>
    </location>
</feature>
<evidence type="ECO:0000256" key="5">
    <source>
        <dbReference type="ARBA" id="ARBA00023136"/>
    </source>
</evidence>
<dbReference type="Proteomes" id="UP001056500">
    <property type="component" value="Chromosome"/>
</dbReference>
<evidence type="ECO:0000313" key="9">
    <source>
        <dbReference type="Proteomes" id="UP001056500"/>
    </source>
</evidence>
<evidence type="ECO:0000259" key="7">
    <source>
        <dbReference type="PROSITE" id="PS50850"/>
    </source>
</evidence>
<keyword evidence="2" id="KW-0813">Transport</keyword>
<dbReference type="PANTHER" id="PTHR43129:SF1">
    <property type="entry name" value="FOSMIDOMYCIN RESISTANCE PROTEIN"/>
    <property type="match status" value="1"/>
</dbReference>
<organism evidence="8 9">
    <name type="scientific">Brevibacillus ruminantium</name>
    <dbReference type="NCBI Taxonomy" id="2950604"/>
    <lineage>
        <taxon>Bacteria</taxon>
        <taxon>Bacillati</taxon>
        <taxon>Bacillota</taxon>
        <taxon>Bacilli</taxon>
        <taxon>Bacillales</taxon>
        <taxon>Paenibacillaceae</taxon>
        <taxon>Brevibacillus</taxon>
    </lineage>
</organism>
<feature type="transmembrane region" description="Helical" evidence="6">
    <location>
        <begin position="219"/>
        <end position="237"/>
    </location>
</feature>
<dbReference type="PROSITE" id="PS50850">
    <property type="entry name" value="MFS"/>
    <property type="match status" value="1"/>
</dbReference>
<feature type="transmembrane region" description="Helical" evidence="6">
    <location>
        <begin position="346"/>
        <end position="368"/>
    </location>
</feature>
<name>A0ABY4WN87_9BACL</name>